<dbReference type="RefSeq" id="WP_115470848.1">
    <property type="nucleotide sequence ID" value="NZ_BJEC01000006.1"/>
</dbReference>
<accession>A0ABX9I6D8</accession>
<gene>
    <name evidence="1" type="ORF">DWV05_04240</name>
</gene>
<organism evidence="1 2">
    <name type="scientific">Weissella thailandensis</name>
    <dbReference type="NCBI Taxonomy" id="89061"/>
    <lineage>
        <taxon>Bacteria</taxon>
        <taxon>Bacillati</taxon>
        <taxon>Bacillota</taxon>
        <taxon>Bacilli</taxon>
        <taxon>Lactobacillales</taxon>
        <taxon>Lactobacillaceae</taxon>
        <taxon>Weissella</taxon>
    </lineage>
</organism>
<name>A0ABX9I6D8_9LACO</name>
<dbReference type="EMBL" id="QRAY01000006">
    <property type="protein sequence ID" value="RDS59775.1"/>
    <property type="molecule type" value="Genomic_DNA"/>
</dbReference>
<protein>
    <submittedName>
        <fullName evidence="1">Uncharacterized protein</fullName>
    </submittedName>
</protein>
<dbReference type="Proteomes" id="UP000254492">
    <property type="component" value="Unassembled WGS sequence"/>
</dbReference>
<comment type="caution">
    <text evidence="1">The sequence shown here is derived from an EMBL/GenBank/DDBJ whole genome shotgun (WGS) entry which is preliminary data.</text>
</comment>
<evidence type="ECO:0000313" key="1">
    <source>
        <dbReference type="EMBL" id="RDS59775.1"/>
    </source>
</evidence>
<reference evidence="1 2" key="1">
    <citation type="submission" date="2018-07" db="EMBL/GenBank/DDBJ databases">
        <title>Genome-based reclassification of Weissella jogaejeotgali as Weissella thailandensis.</title>
        <authorList>
            <person name="Chun J."/>
            <person name="Kim B.-Y."/>
            <person name="Kwak M.-J."/>
        </authorList>
    </citation>
    <scope>NUCLEOTIDE SEQUENCE [LARGE SCALE GENOMIC DNA]</scope>
    <source>
        <strain evidence="1 2">KCTC 3751</strain>
    </source>
</reference>
<proteinExistence type="predicted"/>
<keyword evidence="2" id="KW-1185">Reference proteome</keyword>
<evidence type="ECO:0000313" key="2">
    <source>
        <dbReference type="Proteomes" id="UP000254492"/>
    </source>
</evidence>
<sequence>MQTLSEFRQKLQRENQNRIKYLRAKFKNYADEDLDEKVSDELRGLINVTEILNHEPPKKIAVVDKSLLKLVNKKPGTVMH</sequence>